<reference evidence="2" key="1">
    <citation type="submission" date="2017-12" db="EMBL/GenBank/DDBJ databases">
        <title>FDA dAtabase for Regulatory Grade micrObial Sequences (FDA-ARGOS): Supporting development and validation of Infectious Disease Dx tests.</title>
        <authorList>
            <person name="Sichtig H."/>
            <person name="Tallon L."/>
            <person name="Sadzewicz L."/>
            <person name="Sengamalay N."/>
            <person name="Nagaraj S."/>
            <person name="Vavikolanu K."/>
            <person name="Aluvathingal J."/>
            <person name="Nadendla S."/>
            <person name="Pirone D.C."/>
            <person name="Hoffman M."/>
            <person name="Muruvanda T."/>
            <person name="Allard M."/>
            <person name="Evans P."/>
        </authorList>
    </citation>
    <scope>NUCLEOTIDE SEQUENCE [LARGE SCALE GENOMIC DNA]</scope>
    <source>
        <strain evidence="2">FDAARGOS_55</strain>
    </source>
</reference>
<dbReference type="STRING" id="523831.SEHO0A_00362"/>
<name>A0A2K0JFB7_SALHO</name>
<comment type="caution">
    <text evidence="1">The sequence shown here is derived from an EMBL/GenBank/DDBJ whole genome shotgun (WGS) entry which is preliminary data.</text>
</comment>
<dbReference type="AlphaFoldDB" id="A0A2K0JFB7"/>
<protein>
    <submittedName>
        <fullName evidence="1">Uncharacterized protein</fullName>
    </submittedName>
</protein>
<sequence>MRQIYDRFMKNRGDIDSMLMIHDTVETVHYPVPAVNCAKNEGDDVYNPVHAFLAWNYYAYPPHL</sequence>
<proteinExistence type="predicted"/>
<evidence type="ECO:0000313" key="1">
    <source>
        <dbReference type="EMBL" id="PNO33968.1"/>
    </source>
</evidence>
<organism evidence="1 2">
    <name type="scientific">Salmonella enterica subsp. houtenae serovar 50:g,z51:-</name>
    <dbReference type="NCBI Taxonomy" id="1173947"/>
    <lineage>
        <taxon>Bacteria</taxon>
        <taxon>Pseudomonadati</taxon>
        <taxon>Pseudomonadota</taxon>
        <taxon>Gammaproteobacteria</taxon>
        <taxon>Enterobacterales</taxon>
        <taxon>Enterobacteriaceae</taxon>
        <taxon>Salmonella</taxon>
    </lineage>
</organism>
<accession>A0A2K0JFB7</accession>
<dbReference type="Proteomes" id="UP000236163">
    <property type="component" value="Unassembled WGS sequence"/>
</dbReference>
<evidence type="ECO:0000313" key="2">
    <source>
        <dbReference type="Proteomes" id="UP000236163"/>
    </source>
</evidence>
<dbReference type="EMBL" id="JWSP02000004">
    <property type="protein sequence ID" value="PNO33968.1"/>
    <property type="molecule type" value="Genomic_DNA"/>
</dbReference>
<gene>
    <name evidence="1" type="ORF">RK55_012750</name>
</gene>